<dbReference type="EMBL" id="ML979002">
    <property type="protein sequence ID" value="KAF1923703.1"/>
    <property type="molecule type" value="Genomic_DNA"/>
</dbReference>
<sequence>MREGNIITSDYQCTPATQNCPTCGADTSKSLTTATVDSNNTDTNLVQSEDSDSRHEKEAVELDDEQDSEHRAPPPATEEEISVTRTSRANESVALPRTTGTDDSEEEIARERHQWDVIELITDGSLRQLLRDSINQKPNRNVSLDDCSIESRFRGGYNHIVMMAAVVNKRVKRYVVRIPAIGTKARWREGDAHNMRCEVSLTKYLNIERVVPVPKIVAFNNTLETIIGAPYILMKQMRGRPAQMIWYDQPGNRTYETTSNVTPETEIKRLIFLRSLAFQMSKLEYLRFDKIGMPDFTDTLITDAKPNVTCAYRWKSPYEMKPEDLESDEQIFKYGPFDSSQEYMTAGIDTKWPSTHSPDFDEYPDTENMIFGVRKLLNILYSHPLIATSTIAPLATEEPETFTLSHPDLDFQNILCDDEGNVTGIIDWEGCTTTPRCAGYSAVPDFLRRCWVPEHEASDMPHMDWQVDQYVQIYTDAMRDFTPRGAVYTRKSAMYNAIVRAVAEGNAMDLCLKLFKQIPAMCGVNAQTFEGLIGKGCPEAEAFIKEKLEKLLAPDEFVQG</sequence>
<protein>
    <submittedName>
        <fullName evidence="2">Uncharacterized protein</fullName>
    </submittedName>
</protein>
<dbReference type="Proteomes" id="UP000800082">
    <property type="component" value="Unassembled WGS sequence"/>
</dbReference>
<proteinExistence type="predicted"/>
<dbReference type="InterPro" id="IPR011009">
    <property type="entry name" value="Kinase-like_dom_sf"/>
</dbReference>
<dbReference type="Gene3D" id="3.90.1200.10">
    <property type="match status" value="1"/>
</dbReference>
<organism evidence="2 3">
    <name type="scientific">Didymella exigua CBS 183.55</name>
    <dbReference type="NCBI Taxonomy" id="1150837"/>
    <lineage>
        <taxon>Eukaryota</taxon>
        <taxon>Fungi</taxon>
        <taxon>Dikarya</taxon>
        <taxon>Ascomycota</taxon>
        <taxon>Pezizomycotina</taxon>
        <taxon>Dothideomycetes</taxon>
        <taxon>Pleosporomycetidae</taxon>
        <taxon>Pleosporales</taxon>
        <taxon>Pleosporineae</taxon>
        <taxon>Didymellaceae</taxon>
        <taxon>Didymella</taxon>
    </lineage>
</organism>
<reference evidence="2" key="1">
    <citation type="journal article" date="2020" name="Stud. Mycol.">
        <title>101 Dothideomycetes genomes: a test case for predicting lifestyles and emergence of pathogens.</title>
        <authorList>
            <person name="Haridas S."/>
            <person name="Albert R."/>
            <person name="Binder M."/>
            <person name="Bloem J."/>
            <person name="Labutti K."/>
            <person name="Salamov A."/>
            <person name="Andreopoulos B."/>
            <person name="Baker S."/>
            <person name="Barry K."/>
            <person name="Bills G."/>
            <person name="Bluhm B."/>
            <person name="Cannon C."/>
            <person name="Castanera R."/>
            <person name="Culley D."/>
            <person name="Daum C."/>
            <person name="Ezra D."/>
            <person name="Gonzalez J."/>
            <person name="Henrissat B."/>
            <person name="Kuo A."/>
            <person name="Liang C."/>
            <person name="Lipzen A."/>
            <person name="Lutzoni F."/>
            <person name="Magnuson J."/>
            <person name="Mondo S."/>
            <person name="Nolan M."/>
            <person name="Ohm R."/>
            <person name="Pangilinan J."/>
            <person name="Park H.-J."/>
            <person name="Ramirez L."/>
            <person name="Alfaro M."/>
            <person name="Sun H."/>
            <person name="Tritt A."/>
            <person name="Yoshinaga Y."/>
            <person name="Zwiers L.-H."/>
            <person name="Turgeon B."/>
            <person name="Goodwin S."/>
            <person name="Spatafora J."/>
            <person name="Crous P."/>
            <person name="Grigoriev I."/>
        </authorList>
    </citation>
    <scope>NUCLEOTIDE SEQUENCE</scope>
    <source>
        <strain evidence="2">CBS 183.55</strain>
    </source>
</reference>
<dbReference type="SUPFAM" id="SSF56112">
    <property type="entry name" value="Protein kinase-like (PK-like)"/>
    <property type="match status" value="1"/>
</dbReference>
<dbReference type="PANTHER" id="PTHR21310:SF51">
    <property type="entry name" value="AMINOGLYCOSIDE PHOSPHOTRANSFERASE DOMAIN-CONTAINING PROTEIN"/>
    <property type="match status" value="1"/>
</dbReference>
<dbReference type="PANTHER" id="PTHR21310">
    <property type="entry name" value="AMINOGLYCOSIDE PHOSPHOTRANSFERASE-RELATED-RELATED"/>
    <property type="match status" value="1"/>
</dbReference>
<dbReference type="Gene3D" id="3.30.200.20">
    <property type="entry name" value="Phosphorylase Kinase, domain 1"/>
    <property type="match status" value="1"/>
</dbReference>
<dbReference type="OrthoDB" id="10003767at2759"/>
<feature type="region of interest" description="Disordered" evidence="1">
    <location>
        <begin position="17"/>
        <end position="109"/>
    </location>
</feature>
<evidence type="ECO:0000313" key="3">
    <source>
        <dbReference type="Proteomes" id="UP000800082"/>
    </source>
</evidence>
<accession>A0A6A5R7U0</accession>
<feature type="compositionally biased region" description="Basic and acidic residues" evidence="1">
    <location>
        <begin position="51"/>
        <end position="60"/>
    </location>
</feature>
<evidence type="ECO:0000256" key="1">
    <source>
        <dbReference type="SAM" id="MobiDB-lite"/>
    </source>
</evidence>
<dbReference type="RefSeq" id="XP_033443956.1">
    <property type="nucleotide sequence ID" value="XM_033597058.1"/>
</dbReference>
<name>A0A6A5R7U0_9PLEO</name>
<gene>
    <name evidence="2" type="ORF">M421DRAFT_74579</name>
</gene>
<dbReference type="InterPro" id="IPR051678">
    <property type="entry name" value="AGP_Transferase"/>
</dbReference>
<evidence type="ECO:0000313" key="2">
    <source>
        <dbReference type="EMBL" id="KAF1923703.1"/>
    </source>
</evidence>
<keyword evidence="3" id="KW-1185">Reference proteome</keyword>
<feature type="compositionally biased region" description="Polar residues" evidence="1">
    <location>
        <begin position="17"/>
        <end position="48"/>
    </location>
</feature>
<dbReference type="GeneID" id="54354725"/>
<dbReference type="AlphaFoldDB" id="A0A6A5R7U0"/>